<feature type="transmembrane region" description="Helical" evidence="9">
    <location>
        <begin position="30"/>
        <end position="49"/>
    </location>
</feature>
<keyword evidence="8 9" id="KW-0472">Membrane</keyword>
<dbReference type="PANTHER" id="PTHR10791">
    <property type="entry name" value="RAG1-ACTIVATING PROTEIN 1"/>
    <property type="match status" value="1"/>
</dbReference>
<proteinExistence type="inferred from homology"/>
<reference evidence="10" key="1">
    <citation type="journal article" date="2016" name="Nat. Genet.">
        <title>The genome sequences of Arachis duranensis and Arachis ipaensis, the diploid ancestors of cultivated peanut.</title>
        <authorList>
            <person name="Bertioli D.J."/>
            <person name="Cannon S.B."/>
            <person name="Froenicke L."/>
            <person name="Huang G."/>
            <person name="Farmer A.D."/>
            <person name="Cannon E.K."/>
            <person name="Liu X."/>
            <person name="Gao D."/>
            <person name="Clevenger J."/>
            <person name="Dash S."/>
            <person name="Ren L."/>
            <person name="Moretzsohn M.C."/>
            <person name="Shirasawa K."/>
            <person name="Huang W."/>
            <person name="Vidigal B."/>
            <person name="Abernathy B."/>
            <person name="Chu Y."/>
            <person name="Niederhuth C.E."/>
            <person name="Umale P."/>
            <person name="Araujo A.C."/>
            <person name="Kozik A."/>
            <person name="Kim K.D."/>
            <person name="Burow M.D."/>
            <person name="Varshney R.K."/>
            <person name="Wang X."/>
            <person name="Zhang X."/>
            <person name="Barkley N."/>
            <person name="Guimaraes P.M."/>
            <person name="Isobe S."/>
            <person name="Guo B."/>
            <person name="Liao B."/>
            <person name="Stalker H.T."/>
            <person name="Schmitz R.J."/>
            <person name="Scheffler B.E."/>
            <person name="Leal-Bertioli S.C."/>
            <person name="Xun X."/>
            <person name="Jackson S.A."/>
            <person name="Michelmore R."/>
            <person name="Ozias-Akins P."/>
        </authorList>
    </citation>
    <scope>NUCLEOTIDE SEQUENCE [LARGE SCALE GENOMIC DNA]</scope>
    <source>
        <strain evidence="10">cv. V14167</strain>
    </source>
</reference>
<dbReference type="GeneID" id="127745508"/>
<keyword evidence="10" id="KW-1185">Reference proteome</keyword>
<evidence type="ECO:0000256" key="4">
    <source>
        <dbReference type="ARBA" id="ARBA00022597"/>
    </source>
</evidence>
<comment type="subcellular location">
    <subcellularLocation>
        <location evidence="1">Endomembrane system</location>
        <topology evidence="1">Multi-pass membrane protein</topology>
    </subcellularLocation>
</comment>
<name>A0A9C6WQF6_ARADU</name>
<dbReference type="PANTHER" id="PTHR10791:SF163">
    <property type="entry name" value="BIDIRECTIONAL SUGAR TRANSPORTER SWEET"/>
    <property type="match status" value="1"/>
</dbReference>
<dbReference type="Pfam" id="PF03083">
    <property type="entry name" value="MtN3_slv"/>
    <property type="match status" value="2"/>
</dbReference>
<evidence type="ECO:0000256" key="8">
    <source>
        <dbReference type="ARBA" id="ARBA00023136"/>
    </source>
</evidence>
<evidence type="ECO:0000313" key="11">
    <source>
        <dbReference type="RefSeq" id="XP_052114244.1"/>
    </source>
</evidence>
<comment type="caution">
    <text evidence="9">Lacks conserved residue(s) required for the propagation of feature annotation.</text>
</comment>
<reference evidence="11" key="2">
    <citation type="submission" date="2025-08" db="UniProtKB">
        <authorList>
            <consortium name="RefSeq"/>
        </authorList>
    </citation>
    <scope>IDENTIFICATION</scope>
    <source>
        <tissue evidence="11">Whole plant</tissue>
    </source>
</reference>
<comment type="function">
    <text evidence="9">Mediates both low-affinity uptake and efflux of sugar across the membrane.</text>
</comment>
<dbReference type="GO" id="GO:0016020">
    <property type="term" value="C:membrane"/>
    <property type="evidence" value="ECO:0007669"/>
    <property type="project" value="InterPro"/>
</dbReference>
<feature type="transmembrane region" description="Helical" evidence="9">
    <location>
        <begin position="148"/>
        <end position="166"/>
    </location>
</feature>
<feature type="transmembrane region" description="Helical" evidence="9">
    <location>
        <begin position="55"/>
        <end position="77"/>
    </location>
</feature>
<keyword evidence="3 9" id="KW-0813">Transport</keyword>
<keyword evidence="5 9" id="KW-0812">Transmembrane</keyword>
<evidence type="ECO:0000256" key="3">
    <source>
        <dbReference type="ARBA" id="ARBA00022448"/>
    </source>
</evidence>
<dbReference type="KEGG" id="adu:127745508"/>
<feature type="transmembrane region" description="Helical" evidence="9">
    <location>
        <begin position="173"/>
        <end position="197"/>
    </location>
</feature>
<dbReference type="InterPro" id="IPR047664">
    <property type="entry name" value="SWEET"/>
</dbReference>
<evidence type="ECO:0000313" key="10">
    <source>
        <dbReference type="Proteomes" id="UP000515211"/>
    </source>
</evidence>
<gene>
    <name evidence="11" type="primary">LOC127745508</name>
</gene>
<dbReference type="GO" id="GO:0012505">
    <property type="term" value="C:endomembrane system"/>
    <property type="evidence" value="ECO:0007669"/>
    <property type="project" value="UniProtKB-SubCell"/>
</dbReference>
<dbReference type="GO" id="GO:0051119">
    <property type="term" value="F:sugar transmembrane transporter activity"/>
    <property type="evidence" value="ECO:0007669"/>
    <property type="project" value="InterPro"/>
</dbReference>
<sequence>MGTLIPRAIFVSLPTFYRIYKKKTTEGFQAIPYITALFSLTLWIYYAIFVKDATFLITINIFGIVIESIYIAIFLIYSPKKAMLSTIKIILLLNVFGFGAIVLSTLYLIKGDKRVTLIKWFNLILNICIFTSPLDNLRCVVKTKSVEFIPYVITLFNAMLWIYYALLKKNCALLIIITSTFGVVAEMAYLLIFLFYAPSVLLSLDGFDSFSTLIFSLRLSSSWYVITTNK</sequence>
<evidence type="ECO:0000256" key="1">
    <source>
        <dbReference type="ARBA" id="ARBA00004127"/>
    </source>
</evidence>
<dbReference type="Proteomes" id="UP000515211">
    <property type="component" value="Chromosome 3"/>
</dbReference>
<dbReference type="RefSeq" id="XP_052114244.1">
    <property type="nucleotide sequence ID" value="XM_052258284.1"/>
</dbReference>
<accession>A0A9C6WQF6</accession>
<dbReference type="Gene3D" id="1.20.1280.290">
    <property type="match status" value="2"/>
</dbReference>
<evidence type="ECO:0000256" key="7">
    <source>
        <dbReference type="ARBA" id="ARBA00022989"/>
    </source>
</evidence>
<evidence type="ECO:0000256" key="2">
    <source>
        <dbReference type="ARBA" id="ARBA00007809"/>
    </source>
</evidence>
<comment type="similarity">
    <text evidence="2 9">Belongs to the SWEET sugar transporter family.</text>
</comment>
<evidence type="ECO:0000256" key="5">
    <source>
        <dbReference type="ARBA" id="ARBA00022692"/>
    </source>
</evidence>
<evidence type="ECO:0000256" key="9">
    <source>
        <dbReference type="RuleBase" id="RU910715"/>
    </source>
</evidence>
<evidence type="ECO:0000256" key="6">
    <source>
        <dbReference type="ARBA" id="ARBA00022737"/>
    </source>
</evidence>
<keyword evidence="6" id="KW-0677">Repeat</keyword>
<keyword evidence="4 9" id="KW-0762">Sugar transport</keyword>
<feature type="transmembrane region" description="Helical" evidence="9">
    <location>
        <begin position="89"/>
        <end position="109"/>
    </location>
</feature>
<organism evidence="10 11">
    <name type="scientific">Arachis duranensis</name>
    <name type="common">Wild peanut</name>
    <dbReference type="NCBI Taxonomy" id="130453"/>
    <lineage>
        <taxon>Eukaryota</taxon>
        <taxon>Viridiplantae</taxon>
        <taxon>Streptophyta</taxon>
        <taxon>Embryophyta</taxon>
        <taxon>Tracheophyta</taxon>
        <taxon>Spermatophyta</taxon>
        <taxon>Magnoliopsida</taxon>
        <taxon>eudicotyledons</taxon>
        <taxon>Gunneridae</taxon>
        <taxon>Pentapetalae</taxon>
        <taxon>rosids</taxon>
        <taxon>fabids</taxon>
        <taxon>Fabales</taxon>
        <taxon>Fabaceae</taxon>
        <taxon>Papilionoideae</taxon>
        <taxon>50 kb inversion clade</taxon>
        <taxon>dalbergioids sensu lato</taxon>
        <taxon>Dalbergieae</taxon>
        <taxon>Pterocarpus clade</taxon>
        <taxon>Arachis</taxon>
    </lineage>
</organism>
<keyword evidence="7 9" id="KW-1133">Transmembrane helix</keyword>
<dbReference type="AlphaFoldDB" id="A0A9C6WQF6"/>
<protein>
    <recommendedName>
        <fullName evidence="9">Bidirectional sugar transporter SWEET</fullName>
    </recommendedName>
</protein>
<dbReference type="InterPro" id="IPR004316">
    <property type="entry name" value="SWEET_rpt"/>
</dbReference>